<dbReference type="Pfam" id="PF25597">
    <property type="entry name" value="SH3_retrovirus"/>
    <property type="match status" value="1"/>
</dbReference>
<proteinExistence type="predicted"/>
<protein>
    <recommendedName>
        <fullName evidence="1">Retroviral polymerase SH3-like domain-containing protein</fullName>
    </recommendedName>
</protein>
<feature type="domain" description="Retroviral polymerase SH3-like" evidence="1">
    <location>
        <begin position="66"/>
        <end position="115"/>
    </location>
</feature>
<accession>A0AA38SY21</accession>
<keyword evidence="3" id="KW-1185">Reference proteome</keyword>
<dbReference type="AlphaFoldDB" id="A0AA38SY21"/>
<evidence type="ECO:0000313" key="3">
    <source>
        <dbReference type="Proteomes" id="UP001172457"/>
    </source>
</evidence>
<evidence type="ECO:0000313" key="2">
    <source>
        <dbReference type="EMBL" id="KAJ9546918.1"/>
    </source>
</evidence>
<name>A0AA38SY21_9ASTR</name>
<evidence type="ECO:0000259" key="1">
    <source>
        <dbReference type="Pfam" id="PF25597"/>
    </source>
</evidence>
<comment type="caution">
    <text evidence="2">The sequence shown here is derived from an EMBL/GenBank/DDBJ whole genome shotgun (WGS) entry which is preliminary data.</text>
</comment>
<dbReference type="Proteomes" id="UP001172457">
    <property type="component" value="Chromosome 5"/>
</dbReference>
<reference evidence="2" key="1">
    <citation type="submission" date="2023-03" db="EMBL/GenBank/DDBJ databases">
        <title>Chromosome-scale reference genome and RAD-based genetic map of yellow starthistle (Centaurea solstitialis) reveal putative structural variation and QTLs associated with invader traits.</title>
        <authorList>
            <person name="Reatini B."/>
            <person name="Cang F.A."/>
            <person name="Jiang Q."/>
            <person name="Mckibben M.T.W."/>
            <person name="Barker M.S."/>
            <person name="Rieseberg L.H."/>
            <person name="Dlugosch K.M."/>
        </authorList>
    </citation>
    <scope>NUCLEOTIDE SEQUENCE</scope>
    <source>
        <strain evidence="2">CAN-66</strain>
        <tissue evidence="2">Leaf</tissue>
    </source>
</reference>
<organism evidence="2 3">
    <name type="scientific">Centaurea solstitialis</name>
    <name type="common">yellow star-thistle</name>
    <dbReference type="NCBI Taxonomy" id="347529"/>
    <lineage>
        <taxon>Eukaryota</taxon>
        <taxon>Viridiplantae</taxon>
        <taxon>Streptophyta</taxon>
        <taxon>Embryophyta</taxon>
        <taxon>Tracheophyta</taxon>
        <taxon>Spermatophyta</taxon>
        <taxon>Magnoliopsida</taxon>
        <taxon>eudicotyledons</taxon>
        <taxon>Gunneridae</taxon>
        <taxon>Pentapetalae</taxon>
        <taxon>asterids</taxon>
        <taxon>campanulids</taxon>
        <taxon>Asterales</taxon>
        <taxon>Asteraceae</taxon>
        <taxon>Carduoideae</taxon>
        <taxon>Cardueae</taxon>
        <taxon>Centaureinae</taxon>
        <taxon>Centaurea</taxon>
    </lineage>
</organism>
<dbReference type="EMBL" id="JARYMX010000005">
    <property type="protein sequence ID" value="KAJ9546918.1"/>
    <property type="molecule type" value="Genomic_DNA"/>
</dbReference>
<sequence length="116" mass="13101">MGWVGYSNKSARACQFHSLPINHGGVTGLADRQKSLVDALQSPIVDVNIIVFNQQPHYASFRVFGCQVFPYLQDYSKHKLAPQSISCIFIGYSLQYKGYKCLDPSTSRIYVTRHAR</sequence>
<dbReference type="InterPro" id="IPR057670">
    <property type="entry name" value="SH3_retrovirus"/>
</dbReference>
<gene>
    <name evidence="2" type="ORF">OSB04_019461</name>
</gene>